<organism evidence="1 2">
    <name type="scientific">Ridgeia piscesae</name>
    <name type="common">Tubeworm</name>
    <dbReference type="NCBI Taxonomy" id="27915"/>
    <lineage>
        <taxon>Eukaryota</taxon>
        <taxon>Metazoa</taxon>
        <taxon>Spiralia</taxon>
        <taxon>Lophotrochozoa</taxon>
        <taxon>Annelida</taxon>
        <taxon>Polychaeta</taxon>
        <taxon>Sedentaria</taxon>
        <taxon>Canalipalpata</taxon>
        <taxon>Sabellida</taxon>
        <taxon>Siboglinidae</taxon>
        <taxon>Ridgeia</taxon>
    </lineage>
</organism>
<evidence type="ECO:0008006" key="3">
    <source>
        <dbReference type="Google" id="ProtNLM"/>
    </source>
</evidence>
<evidence type="ECO:0000313" key="1">
    <source>
        <dbReference type="EMBL" id="KAK2172922.1"/>
    </source>
</evidence>
<comment type="caution">
    <text evidence="1">The sequence shown here is derived from an EMBL/GenBank/DDBJ whole genome shotgun (WGS) entry which is preliminary data.</text>
</comment>
<dbReference type="SUPFAM" id="SSF47769">
    <property type="entry name" value="SAM/Pointed domain"/>
    <property type="match status" value="1"/>
</dbReference>
<gene>
    <name evidence="1" type="ORF">NP493_919g00010</name>
</gene>
<accession>A0AAD9KKN2</accession>
<evidence type="ECO:0000313" key="2">
    <source>
        <dbReference type="Proteomes" id="UP001209878"/>
    </source>
</evidence>
<dbReference type="Gene3D" id="1.10.150.50">
    <property type="entry name" value="Transcription Factor, Ets-1"/>
    <property type="match status" value="1"/>
</dbReference>
<keyword evidence="2" id="KW-1185">Reference proteome</keyword>
<dbReference type="Proteomes" id="UP001209878">
    <property type="component" value="Unassembled WGS sequence"/>
</dbReference>
<dbReference type="AlphaFoldDB" id="A0AAD9KKN2"/>
<reference evidence="1" key="1">
    <citation type="journal article" date="2023" name="Mol. Biol. Evol.">
        <title>Third-Generation Sequencing Reveals the Adaptive Role of the Epigenome in Three Deep-Sea Polychaetes.</title>
        <authorList>
            <person name="Perez M."/>
            <person name="Aroh O."/>
            <person name="Sun Y."/>
            <person name="Lan Y."/>
            <person name="Juniper S.K."/>
            <person name="Young C.R."/>
            <person name="Angers B."/>
            <person name="Qian P.Y."/>
        </authorList>
    </citation>
    <scope>NUCLEOTIDE SEQUENCE</scope>
    <source>
        <strain evidence="1">R07B-5</strain>
    </source>
</reference>
<sequence>MGTVIRSKSRYIRHAEGVAIPEGPEVPDSDLCCCSLQVVCFVWYVISLGTYPLTQKPLAKWTLDEVSQWLQELGPWAEEKLVPTFRYHGIGMLVQ</sequence>
<name>A0AAD9KKN2_RIDPI</name>
<protein>
    <recommendedName>
        <fullName evidence="3">SAM domain-containing protein</fullName>
    </recommendedName>
</protein>
<dbReference type="InterPro" id="IPR013761">
    <property type="entry name" value="SAM/pointed_sf"/>
</dbReference>
<proteinExistence type="predicted"/>
<dbReference type="EMBL" id="JAODUO010000917">
    <property type="protein sequence ID" value="KAK2172922.1"/>
    <property type="molecule type" value="Genomic_DNA"/>
</dbReference>